<dbReference type="InterPro" id="IPR007282">
    <property type="entry name" value="NOT2/3/5_C"/>
</dbReference>
<evidence type="ECO:0000256" key="3">
    <source>
        <dbReference type="ARBA" id="ARBA00023163"/>
    </source>
</evidence>
<dbReference type="EMBL" id="KV454436">
    <property type="protein sequence ID" value="ODQ78304.1"/>
    <property type="molecule type" value="Genomic_DNA"/>
</dbReference>
<protein>
    <recommendedName>
        <fullName evidence="5">NOT2/NOT3/NOT5 C-terminal domain-containing protein</fullName>
    </recommendedName>
</protein>
<dbReference type="GO" id="GO:0030015">
    <property type="term" value="C:CCR4-NOT core complex"/>
    <property type="evidence" value="ECO:0007669"/>
    <property type="project" value="InterPro"/>
</dbReference>
<dbReference type="STRING" id="984486.A0A1E3QLG4"/>
<dbReference type="Proteomes" id="UP000094336">
    <property type="component" value="Unassembled WGS sequence"/>
</dbReference>
<dbReference type="GO" id="GO:0000289">
    <property type="term" value="P:nuclear-transcribed mRNA poly(A) tail shortening"/>
    <property type="evidence" value="ECO:0007669"/>
    <property type="project" value="UniProtKB-ARBA"/>
</dbReference>
<gene>
    <name evidence="6" type="ORF">BABINDRAFT_162951</name>
</gene>
<sequence>MASHPAMALNGASGILPPGLAASTSHTTNHSLTGSENSDEEADDDDDDEDESQFTDIDRYGLRALSSVIKMRQTDQTQVVIGSDLALLGLDLTQPNQKLSKTFASPWVETSRAEVEPPFKVPASFGISSLNLPAPDQTISTYTDETLFFIFYTKPKDLLQEMAARELIARNWRYHKDLQVWLTKSSDSEPVPINGGCERGVYIFFDPHNWMKIKKEFMLFYHAIM</sequence>
<evidence type="ECO:0000256" key="4">
    <source>
        <dbReference type="SAM" id="MobiDB-lite"/>
    </source>
</evidence>
<dbReference type="GO" id="GO:0006355">
    <property type="term" value="P:regulation of DNA-templated transcription"/>
    <property type="evidence" value="ECO:0007669"/>
    <property type="project" value="InterPro"/>
</dbReference>
<reference evidence="7" key="1">
    <citation type="submission" date="2016-05" db="EMBL/GenBank/DDBJ databases">
        <title>Comparative genomics of biotechnologically important yeasts.</title>
        <authorList>
            <consortium name="DOE Joint Genome Institute"/>
            <person name="Riley R."/>
            <person name="Haridas S."/>
            <person name="Wolfe K.H."/>
            <person name="Lopes M.R."/>
            <person name="Hittinger C.T."/>
            <person name="Goker M."/>
            <person name="Salamov A."/>
            <person name="Wisecaver J."/>
            <person name="Long T.M."/>
            <person name="Aerts A.L."/>
            <person name="Barry K."/>
            <person name="Choi C."/>
            <person name="Clum A."/>
            <person name="Coughlan A.Y."/>
            <person name="Deshpande S."/>
            <person name="Douglass A.P."/>
            <person name="Hanson S.J."/>
            <person name="Klenk H.-P."/>
            <person name="Labutti K."/>
            <person name="Lapidus A."/>
            <person name="Lindquist E."/>
            <person name="Lipzen A."/>
            <person name="Meier-Kolthoff J.P."/>
            <person name="Ohm R.A."/>
            <person name="Otillar R.P."/>
            <person name="Pangilinan J."/>
            <person name="Peng Y."/>
            <person name="Rokas A."/>
            <person name="Rosa C.A."/>
            <person name="Scheuner C."/>
            <person name="Sibirny A.A."/>
            <person name="Slot J.C."/>
            <person name="Stielow J.B."/>
            <person name="Sun H."/>
            <person name="Kurtzman C.P."/>
            <person name="Blackwell M."/>
            <person name="Grigoriev I.V."/>
            <person name="Jeffries T.W."/>
        </authorList>
    </citation>
    <scope>NUCLEOTIDE SEQUENCE [LARGE SCALE GENOMIC DNA]</scope>
    <source>
        <strain evidence="7">NRRL Y-12698</strain>
    </source>
</reference>
<dbReference type="Gene3D" id="2.30.30.1020">
    <property type="entry name" value="CCR4-NOT complex subunit 2/3/5, C-terminal domain"/>
    <property type="match status" value="1"/>
</dbReference>
<keyword evidence="2" id="KW-0805">Transcription regulation</keyword>
<evidence type="ECO:0000313" key="7">
    <source>
        <dbReference type="Proteomes" id="UP000094336"/>
    </source>
</evidence>
<feature type="region of interest" description="Disordered" evidence="4">
    <location>
        <begin position="1"/>
        <end position="55"/>
    </location>
</feature>
<evidence type="ECO:0000313" key="6">
    <source>
        <dbReference type="EMBL" id="ODQ78304.1"/>
    </source>
</evidence>
<evidence type="ECO:0000256" key="1">
    <source>
        <dbReference type="ARBA" id="ARBA00007682"/>
    </source>
</evidence>
<proteinExistence type="inferred from homology"/>
<feature type="compositionally biased region" description="Polar residues" evidence="4">
    <location>
        <begin position="22"/>
        <end position="36"/>
    </location>
</feature>
<dbReference type="RefSeq" id="XP_018983632.1">
    <property type="nucleotide sequence ID" value="XM_019129633.1"/>
</dbReference>
<feature type="compositionally biased region" description="Acidic residues" evidence="4">
    <location>
        <begin position="37"/>
        <end position="53"/>
    </location>
</feature>
<keyword evidence="7" id="KW-1185">Reference proteome</keyword>
<dbReference type="AlphaFoldDB" id="A0A1E3QLG4"/>
<dbReference type="PANTHER" id="PTHR23326">
    <property type="entry name" value="CCR4 NOT-RELATED"/>
    <property type="match status" value="1"/>
</dbReference>
<keyword evidence="3" id="KW-0804">Transcription</keyword>
<feature type="domain" description="NOT2/NOT3/NOT5 C-terminal" evidence="5">
    <location>
        <begin position="101"/>
        <end position="223"/>
    </location>
</feature>
<organism evidence="6 7">
    <name type="scientific">Babjeviella inositovora NRRL Y-12698</name>
    <dbReference type="NCBI Taxonomy" id="984486"/>
    <lineage>
        <taxon>Eukaryota</taxon>
        <taxon>Fungi</taxon>
        <taxon>Dikarya</taxon>
        <taxon>Ascomycota</taxon>
        <taxon>Saccharomycotina</taxon>
        <taxon>Pichiomycetes</taxon>
        <taxon>Serinales incertae sedis</taxon>
        <taxon>Babjeviella</taxon>
    </lineage>
</organism>
<name>A0A1E3QLG4_9ASCO</name>
<evidence type="ECO:0000259" key="5">
    <source>
        <dbReference type="Pfam" id="PF04153"/>
    </source>
</evidence>
<dbReference type="InterPro" id="IPR040168">
    <property type="entry name" value="Not2/3/5"/>
</dbReference>
<comment type="similarity">
    <text evidence="1">Belongs to the CNOT2/3/5 family.</text>
</comment>
<accession>A0A1E3QLG4</accession>
<dbReference type="GeneID" id="30147486"/>
<dbReference type="OrthoDB" id="25391at2759"/>
<dbReference type="InterPro" id="IPR038635">
    <property type="entry name" value="CCR4-NOT_su2/3/5_C_sf"/>
</dbReference>
<dbReference type="Pfam" id="PF04153">
    <property type="entry name" value="NOT2_3_5_C"/>
    <property type="match status" value="1"/>
</dbReference>
<evidence type="ECO:0000256" key="2">
    <source>
        <dbReference type="ARBA" id="ARBA00023015"/>
    </source>
</evidence>